<dbReference type="PROSITE" id="PS51635">
    <property type="entry name" value="PNPLA"/>
    <property type="match status" value="1"/>
</dbReference>
<protein>
    <submittedName>
        <fullName evidence="6">Patatin</fullName>
    </submittedName>
</protein>
<sequence length="741" mass="82987">MLKKVLFVAFLCISLLGISQEQTEPLKQKIGLVLSGGGAKGLAHIGVLKVIDSLGIKIDYIGGTSMGAIVGGLYASGYTGNQLDSIFNAVDFAKVIQDNLPRSAKTFYEKEDTERYAVTVPFENFKVSFPSGLSKGQNVFGLIAQLTKHVSDVNDFRDLPIPFFCIATDVETGQAVKLDKGYLADAISASGAFPSLFEPFELDGQMLIDGGVTNNYPINLVKEMGATVVIGVDVQDDLRNREQLKSAPDILLQINNYRTITDMKLKSLQTDVYIKPDISDFTVISFEEGTEIIRKGKIEALAEINKLKALQAKQDEPYIKEKLPSSAPEVFIKNVVVLGDQKYPRGYVTGKLRINTPDTISFEKLDQGISNLAATGNFKSIRYRFQQTKDIDNLILYLNKSEGSSFLRFGLHYDNLYKSAAMVNFTKKRLFLDNDVASLDLILGDNLRYNFEYYIDKGRYWSIGLRSRYNSFKQNIQADVLTDDMGLMLGLNKIELDVSDFTNQFYIETVIKEEFSFSVGAEHKRLKYDTPNLSDNSDENLVFDNSDYGSVFSQLRFDTYDSKYFPHRGLYFEGDGHLYLFSSDFNDNFSEFAVVKGEIGAAIPVSDQLTVGLGSSMGFKIGISDVQSFDFVLGGYGNNLINNFMPFFGYDFLSFGGDSFIKGNIKLDYEFFDKNHINFEANYANAGISIFNDGEWFTEPNFSGYAIGYGLETFLGPIEIKYAWSPEGKNDNVFFNLGFWF</sequence>
<name>A0A6M0CMC0_9FLAO</name>
<keyword evidence="1 4" id="KW-0378">Hydrolase</keyword>
<dbReference type="RefSeq" id="WP_164031909.1">
    <property type="nucleotide sequence ID" value="NZ_JAABOQ010000003.1"/>
</dbReference>
<dbReference type="SUPFAM" id="SSF52151">
    <property type="entry name" value="FabD/lysophospholipase-like"/>
    <property type="match status" value="1"/>
</dbReference>
<evidence type="ECO:0000256" key="4">
    <source>
        <dbReference type="PROSITE-ProRule" id="PRU01161"/>
    </source>
</evidence>
<dbReference type="GO" id="GO:0016787">
    <property type="term" value="F:hydrolase activity"/>
    <property type="evidence" value="ECO:0007669"/>
    <property type="project" value="UniProtKB-UniRule"/>
</dbReference>
<feature type="active site" description="Proton acceptor" evidence="4">
    <location>
        <position position="209"/>
    </location>
</feature>
<feature type="domain" description="PNPLA" evidence="5">
    <location>
        <begin position="32"/>
        <end position="222"/>
    </location>
</feature>
<dbReference type="GO" id="GO:0016042">
    <property type="term" value="P:lipid catabolic process"/>
    <property type="evidence" value="ECO:0007669"/>
    <property type="project" value="UniProtKB-UniRule"/>
</dbReference>
<evidence type="ECO:0000313" key="6">
    <source>
        <dbReference type="EMBL" id="NER17154.1"/>
    </source>
</evidence>
<dbReference type="CDD" id="cd07205">
    <property type="entry name" value="Pat_PNPLA6_PNPLA7_NTE1_like"/>
    <property type="match status" value="1"/>
</dbReference>
<comment type="caution">
    <text evidence="6">The sequence shown here is derived from an EMBL/GenBank/DDBJ whole genome shotgun (WGS) entry which is preliminary data.</text>
</comment>
<evidence type="ECO:0000256" key="2">
    <source>
        <dbReference type="ARBA" id="ARBA00022963"/>
    </source>
</evidence>
<dbReference type="Gene3D" id="3.10.20.310">
    <property type="entry name" value="membrane protein fhac"/>
    <property type="match status" value="1"/>
</dbReference>
<dbReference type="PANTHER" id="PTHR14226">
    <property type="entry name" value="NEUROPATHY TARGET ESTERASE/SWISS CHEESE D.MELANOGASTER"/>
    <property type="match status" value="1"/>
</dbReference>
<keyword evidence="7" id="KW-1185">Reference proteome</keyword>
<keyword evidence="2 4" id="KW-0442">Lipid degradation</keyword>
<evidence type="ECO:0000256" key="3">
    <source>
        <dbReference type="ARBA" id="ARBA00023098"/>
    </source>
</evidence>
<evidence type="ECO:0000256" key="1">
    <source>
        <dbReference type="ARBA" id="ARBA00022801"/>
    </source>
</evidence>
<dbReference type="PANTHER" id="PTHR14226:SF76">
    <property type="entry name" value="NTE FAMILY PROTEIN RSSA"/>
    <property type="match status" value="1"/>
</dbReference>
<reference evidence="6 7" key="1">
    <citation type="submission" date="2020-01" db="EMBL/GenBank/DDBJ databases">
        <title>Spongiivirga citrea KCTC 32990T.</title>
        <authorList>
            <person name="Wang G."/>
        </authorList>
    </citation>
    <scope>NUCLEOTIDE SEQUENCE [LARGE SCALE GENOMIC DNA]</scope>
    <source>
        <strain evidence="6 7">KCTC 32990</strain>
    </source>
</reference>
<organism evidence="6 7">
    <name type="scientific">Spongiivirga citrea</name>
    <dbReference type="NCBI Taxonomy" id="1481457"/>
    <lineage>
        <taxon>Bacteria</taxon>
        <taxon>Pseudomonadati</taxon>
        <taxon>Bacteroidota</taxon>
        <taxon>Flavobacteriia</taxon>
        <taxon>Flavobacteriales</taxon>
        <taxon>Flavobacteriaceae</taxon>
        <taxon>Spongiivirga</taxon>
    </lineage>
</organism>
<evidence type="ECO:0000313" key="7">
    <source>
        <dbReference type="Proteomes" id="UP000474296"/>
    </source>
</evidence>
<proteinExistence type="predicted"/>
<dbReference type="Proteomes" id="UP000474296">
    <property type="component" value="Unassembled WGS sequence"/>
</dbReference>
<feature type="short sequence motif" description="GXGXXG" evidence="4">
    <location>
        <begin position="36"/>
        <end position="41"/>
    </location>
</feature>
<gene>
    <name evidence="6" type="ORF">GWK10_08025</name>
</gene>
<keyword evidence="3 4" id="KW-0443">Lipid metabolism</keyword>
<dbReference type="InterPro" id="IPR050301">
    <property type="entry name" value="NTE"/>
</dbReference>
<dbReference type="AlphaFoldDB" id="A0A6M0CMC0"/>
<feature type="short sequence motif" description="GXSXG" evidence="4">
    <location>
        <begin position="63"/>
        <end position="67"/>
    </location>
</feature>
<dbReference type="Gene3D" id="3.40.1090.10">
    <property type="entry name" value="Cytosolic phospholipase A2 catalytic domain"/>
    <property type="match status" value="2"/>
</dbReference>
<accession>A0A6M0CMC0</accession>
<dbReference type="Pfam" id="PF19143">
    <property type="entry name" value="Omp85_2"/>
    <property type="match status" value="1"/>
</dbReference>
<feature type="short sequence motif" description="DGA/G" evidence="4">
    <location>
        <begin position="209"/>
        <end position="211"/>
    </location>
</feature>
<feature type="active site" description="Nucleophile" evidence="4">
    <location>
        <position position="65"/>
    </location>
</feature>
<dbReference type="EMBL" id="JAABOQ010000003">
    <property type="protein sequence ID" value="NER17154.1"/>
    <property type="molecule type" value="Genomic_DNA"/>
</dbReference>
<dbReference type="InterPro" id="IPR002641">
    <property type="entry name" value="PNPLA_dom"/>
</dbReference>
<dbReference type="Pfam" id="PF01734">
    <property type="entry name" value="Patatin"/>
    <property type="match status" value="1"/>
</dbReference>
<dbReference type="InterPro" id="IPR043864">
    <property type="entry name" value="Omp85-like_dom"/>
</dbReference>
<evidence type="ECO:0000259" key="5">
    <source>
        <dbReference type="PROSITE" id="PS51635"/>
    </source>
</evidence>
<dbReference type="InterPro" id="IPR016035">
    <property type="entry name" value="Acyl_Trfase/lysoPLipase"/>
</dbReference>